<feature type="signal peptide" evidence="1">
    <location>
        <begin position="1"/>
        <end position="26"/>
    </location>
</feature>
<comment type="caution">
    <text evidence="2">The sequence shown here is derived from an EMBL/GenBank/DDBJ whole genome shotgun (WGS) entry which is preliminary data.</text>
</comment>
<keyword evidence="1" id="KW-0732">Signal</keyword>
<gene>
    <name evidence="2" type="ORF">I2F25_06645</name>
</gene>
<evidence type="ECO:0008006" key="4">
    <source>
        <dbReference type="Google" id="ProtNLM"/>
    </source>
</evidence>
<protein>
    <recommendedName>
        <fullName evidence="4">Selenocysteine synthase</fullName>
    </recommendedName>
</protein>
<organism evidence="2 3">
    <name type="scientific">Acinetobacter pollinis</name>
    <dbReference type="NCBI Taxonomy" id="2605270"/>
    <lineage>
        <taxon>Bacteria</taxon>
        <taxon>Pseudomonadati</taxon>
        <taxon>Pseudomonadota</taxon>
        <taxon>Gammaproteobacteria</taxon>
        <taxon>Moraxellales</taxon>
        <taxon>Moraxellaceae</taxon>
        <taxon>Acinetobacter</taxon>
    </lineage>
</organism>
<proteinExistence type="predicted"/>
<keyword evidence="3" id="KW-1185">Reference proteome</keyword>
<dbReference type="EMBL" id="VTDN01000004">
    <property type="protein sequence ID" value="MEB5476725.1"/>
    <property type="molecule type" value="Genomic_DNA"/>
</dbReference>
<accession>A0ABU6DSP8</accession>
<feature type="chain" id="PRO_5046394148" description="Selenocysteine synthase" evidence="1">
    <location>
        <begin position="27"/>
        <end position="315"/>
    </location>
</feature>
<sequence>MMFIQRQIIYTCSCIALCTLPQVAYTAISKSCLPSQTSLILKRAQHRSLTAHKKNKKNTYNNIPLDAAPLEDITAVEEPPLDFDPYSPAFAEQLLEVFGKDSLSLRLQKDEKKHTKQRTLGIHKSKHKTTKKEKEKLWVSEVFGELSKMLPFENGMDIGSNSTTDVYVQVSAEKNWDLFLNWKLDASQTFRYGAQSRNYSETDFNFTQKSSDTDLASNQFSIVKSYAEEFTWSDKLFMQKEFFGKKRITYGIYTSGIYNKEKKDVELQSWGPYFGWRVPIWRNWIFLEHDISYYRDSTATDGYSFSSNLQFEASF</sequence>
<evidence type="ECO:0000313" key="3">
    <source>
        <dbReference type="Proteomes" id="UP001339883"/>
    </source>
</evidence>
<evidence type="ECO:0000313" key="2">
    <source>
        <dbReference type="EMBL" id="MEB5476725.1"/>
    </source>
</evidence>
<reference evidence="2 3" key="1">
    <citation type="submission" date="2019-08" db="EMBL/GenBank/DDBJ databases">
        <title>Five species of Acinetobacter isolated from floral nectar and animal pollinators.</title>
        <authorList>
            <person name="Hendry T.A."/>
        </authorList>
    </citation>
    <scope>NUCLEOTIDE SEQUENCE [LARGE SCALE GENOMIC DNA]</scope>
    <source>
        <strain evidence="2 3">MD18.27</strain>
    </source>
</reference>
<dbReference type="RefSeq" id="WP_325775194.1">
    <property type="nucleotide sequence ID" value="NZ_VTDN01000004.1"/>
</dbReference>
<name>A0ABU6DSP8_9GAMM</name>
<evidence type="ECO:0000256" key="1">
    <source>
        <dbReference type="SAM" id="SignalP"/>
    </source>
</evidence>
<dbReference type="Proteomes" id="UP001339883">
    <property type="component" value="Unassembled WGS sequence"/>
</dbReference>